<feature type="compositionally biased region" description="Basic and acidic residues" evidence="1">
    <location>
        <begin position="26"/>
        <end position="48"/>
    </location>
</feature>
<dbReference type="Proteomes" id="UP000064844">
    <property type="component" value="Chromosome"/>
</dbReference>
<evidence type="ECO:0000256" key="1">
    <source>
        <dbReference type="SAM" id="MobiDB-lite"/>
    </source>
</evidence>
<evidence type="ECO:0000313" key="2">
    <source>
        <dbReference type="EMBL" id="ALP93517.1"/>
    </source>
</evidence>
<reference evidence="3" key="2">
    <citation type="submission" date="2015-04" db="EMBL/GenBank/DDBJ databases">
        <title>A butyrogenic pathway from the amino acid lysine in a human gut commensal.</title>
        <authorList>
            <person name="de Vos W.M."/>
            <person name="Bui N.T.P."/>
            <person name="Plugge C.M."/>
            <person name="Ritari J."/>
        </authorList>
    </citation>
    <scope>NUCLEOTIDE SEQUENCE [LARGE SCALE GENOMIC DNA]</scope>
    <source>
        <strain evidence="3">AF211</strain>
    </source>
</reference>
<evidence type="ECO:0000313" key="3">
    <source>
        <dbReference type="Proteomes" id="UP000064844"/>
    </source>
</evidence>
<organism evidence="2 3">
    <name type="scientific">Intestinimonas butyriciproducens</name>
    <dbReference type="NCBI Taxonomy" id="1297617"/>
    <lineage>
        <taxon>Bacteria</taxon>
        <taxon>Bacillati</taxon>
        <taxon>Bacillota</taxon>
        <taxon>Clostridia</taxon>
        <taxon>Eubacteriales</taxon>
        <taxon>Intestinimonas</taxon>
    </lineage>
</organism>
<name>A0A0S2W2F4_9FIRM</name>
<dbReference type="AlphaFoldDB" id="A0A0S2W2F4"/>
<feature type="region of interest" description="Disordered" evidence="1">
    <location>
        <begin position="18"/>
        <end position="48"/>
    </location>
</feature>
<keyword evidence="3" id="KW-1185">Reference proteome</keyword>
<protein>
    <submittedName>
        <fullName evidence="2">Uncharacterized protein</fullName>
    </submittedName>
</protein>
<accession>A0A0S2W2F4</accession>
<proteinExistence type="predicted"/>
<dbReference type="KEGG" id="ibu:IB211_01124c"/>
<dbReference type="STRING" id="1297617.IB211_01124c"/>
<sequence>MSKYFMQDTRYAAFERMMMAVPTQRSRPEKPKNRPREKPKQPKERAEK</sequence>
<reference evidence="2 3" key="1">
    <citation type="journal article" date="2015" name="Nat. Commun.">
        <title>Production of butyrate from lysine and the Amadori product fructoselysine by a human gut commensal.</title>
        <authorList>
            <person name="Bui T.P."/>
            <person name="Ritari J."/>
            <person name="Boeren S."/>
            <person name="de Waard P."/>
            <person name="Plugge C.M."/>
            <person name="de Vos W.M."/>
        </authorList>
    </citation>
    <scope>NUCLEOTIDE SEQUENCE [LARGE SCALE GENOMIC DNA]</scope>
    <source>
        <strain evidence="2 3">AF211</strain>
    </source>
</reference>
<dbReference type="EMBL" id="CP011307">
    <property type="protein sequence ID" value="ALP93517.1"/>
    <property type="molecule type" value="Genomic_DNA"/>
</dbReference>
<gene>
    <name evidence="2" type="ORF">IB211_01124c</name>
</gene>